<comment type="caution">
    <text evidence="1">The sequence shown here is derived from an EMBL/GenBank/DDBJ whole genome shotgun (WGS) entry which is preliminary data.</text>
</comment>
<gene>
    <name evidence="1" type="ORF">H7E68_12710</name>
</gene>
<sequence>MDIGFKNESVYSIKRTELLEDICIKEDNIVEKEIELDSMYISNAITGGN</sequence>
<dbReference type="RefSeq" id="WP_185164790.1">
    <property type="nucleotide sequence ID" value="NZ_JACKWY010000007.1"/>
</dbReference>
<evidence type="ECO:0000313" key="1">
    <source>
        <dbReference type="EMBL" id="MBB6715567.1"/>
    </source>
</evidence>
<proteinExistence type="predicted"/>
<reference evidence="1 2" key="1">
    <citation type="submission" date="2020-08" db="EMBL/GenBank/DDBJ databases">
        <title>Clostridia isolated from Swiss meat.</title>
        <authorList>
            <person name="Wambui J."/>
            <person name="Stevens M.J.A."/>
            <person name="Stephan R."/>
        </authorList>
    </citation>
    <scope>NUCLEOTIDE SEQUENCE [LARGE SCALE GENOMIC DNA]</scope>
    <source>
        <strain evidence="1 2">CM001</strain>
    </source>
</reference>
<dbReference type="AlphaFoldDB" id="A0A7X0SFW2"/>
<organism evidence="1 2">
    <name type="scientific">Clostridium gasigenes</name>
    <dbReference type="NCBI Taxonomy" id="94869"/>
    <lineage>
        <taxon>Bacteria</taxon>
        <taxon>Bacillati</taxon>
        <taxon>Bacillota</taxon>
        <taxon>Clostridia</taxon>
        <taxon>Eubacteriales</taxon>
        <taxon>Clostridiaceae</taxon>
        <taxon>Clostridium</taxon>
    </lineage>
</organism>
<dbReference type="Proteomes" id="UP000585258">
    <property type="component" value="Unassembled WGS sequence"/>
</dbReference>
<protein>
    <submittedName>
        <fullName evidence="1">Uncharacterized protein</fullName>
    </submittedName>
</protein>
<accession>A0A7X0SFW2</accession>
<name>A0A7X0SFW2_9CLOT</name>
<dbReference type="EMBL" id="JACKWY010000007">
    <property type="protein sequence ID" value="MBB6715567.1"/>
    <property type="molecule type" value="Genomic_DNA"/>
</dbReference>
<evidence type="ECO:0000313" key="2">
    <source>
        <dbReference type="Proteomes" id="UP000585258"/>
    </source>
</evidence>